<gene>
    <name evidence="2" type="ORF">ACFOUW_15790</name>
</gene>
<proteinExistence type="predicted"/>
<dbReference type="SUPFAM" id="SSF51556">
    <property type="entry name" value="Metallo-dependent hydrolases"/>
    <property type="match status" value="1"/>
</dbReference>
<sequence length="236" mass="25495">MVELIDTNVLLGRLPRQDVGHDGSPQALLDTMDRCGIAKALVGNVASWLHDPETGNRELLDLVHDQPRLSPVWVALPDTTNETPNVVERATQAGVQAIRLYPLDHGFALDGKDIAHTIAQAAAAGLTIYTSLAQTSWPAIESLARQHEELELVVQDLGYRTLRQAAGVLQRTSNVKVDTAYLAGHGALEWLAATYGPHRVVFGTGYPARDPGEAVTRLLWSELDDATVETIGRAAA</sequence>
<reference evidence="3" key="1">
    <citation type="journal article" date="2019" name="Int. J. Syst. Evol. Microbiol.">
        <title>The Global Catalogue of Microorganisms (GCM) 10K type strain sequencing project: providing services to taxonomists for standard genome sequencing and annotation.</title>
        <authorList>
            <consortium name="The Broad Institute Genomics Platform"/>
            <consortium name="The Broad Institute Genome Sequencing Center for Infectious Disease"/>
            <person name="Wu L."/>
            <person name="Ma J."/>
        </authorList>
    </citation>
    <scope>NUCLEOTIDE SEQUENCE [LARGE SCALE GENOMIC DNA]</scope>
    <source>
        <strain evidence="3">CGMCC 4.7241</strain>
    </source>
</reference>
<dbReference type="Gene3D" id="3.20.20.140">
    <property type="entry name" value="Metal-dependent hydrolases"/>
    <property type="match status" value="1"/>
</dbReference>
<dbReference type="InterPro" id="IPR032466">
    <property type="entry name" value="Metal_Hydrolase"/>
</dbReference>
<evidence type="ECO:0000259" key="1">
    <source>
        <dbReference type="Pfam" id="PF04909"/>
    </source>
</evidence>
<dbReference type="Proteomes" id="UP001595699">
    <property type="component" value="Unassembled WGS sequence"/>
</dbReference>
<comment type="caution">
    <text evidence="2">The sequence shown here is derived from an EMBL/GenBank/DDBJ whole genome shotgun (WGS) entry which is preliminary data.</text>
</comment>
<organism evidence="2 3">
    <name type="scientific">Tenggerimyces flavus</name>
    <dbReference type="NCBI Taxonomy" id="1708749"/>
    <lineage>
        <taxon>Bacteria</taxon>
        <taxon>Bacillati</taxon>
        <taxon>Actinomycetota</taxon>
        <taxon>Actinomycetes</taxon>
        <taxon>Propionibacteriales</taxon>
        <taxon>Nocardioidaceae</taxon>
        <taxon>Tenggerimyces</taxon>
    </lineage>
</organism>
<keyword evidence="3" id="KW-1185">Reference proteome</keyword>
<feature type="domain" description="Amidohydrolase-related" evidence="1">
    <location>
        <begin position="44"/>
        <end position="231"/>
    </location>
</feature>
<evidence type="ECO:0000313" key="3">
    <source>
        <dbReference type="Proteomes" id="UP001595699"/>
    </source>
</evidence>
<evidence type="ECO:0000313" key="2">
    <source>
        <dbReference type="EMBL" id="MFC3762304.1"/>
    </source>
</evidence>
<protein>
    <submittedName>
        <fullName evidence="2">Amidohydrolase family protein</fullName>
    </submittedName>
</protein>
<name>A0ABV7YBW0_9ACTN</name>
<dbReference type="RefSeq" id="WP_205117846.1">
    <property type="nucleotide sequence ID" value="NZ_JAFBCM010000001.1"/>
</dbReference>
<dbReference type="EMBL" id="JBHRZH010000013">
    <property type="protein sequence ID" value="MFC3762304.1"/>
    <property type="molecule type" value="Genomic_DNA"/>
</dbReference>
<accession>A0ABV7YBW0</accession>
<dbReference type="Pfam" id="PF04909">
    <property type="entry name" value="Amidohydro_2"/>
    <property type="match status" value="1"/>
</dbReference>
<dbReference type="InterPro" id="IPR006680">
    <property type="entry name" value="Amidohydro-rel"/>
</dbReference>